<accession>A0A4D6MLM1</accession>
<feature type="compositionally biased region" description="Polar residues" evidence="1">
    <location>
        <begin position="112"/>
        <end position="125"/>
    </location>
</feature>
<evidence type="ECO:0000256" key="1">
    <source>
        <dbReference type="SAM" id="MobiDB-lite"/>
    </source>
</evidence>
<gene>
    <name evidence="2" type="ORF">DEO72_LG7g2188</name>
</gene>
<feature type="compositionally biased region" description="Basic residues" evidence="1">
    <location>
        <begin position="65"/>
        <end position="74"/>
    </location>
</feature>
<dbReference type="AlphaFoldDB" id="A0A4D6MLM1"/>
<keyword evidence="3" id="KW-1185">Reference proteome</keyword>
<dbReference type="Proteomes" id="UP000501690">
    <property type="component" value="Linkage Group LG7"/>
</dbReference>
<organism evidence="2 3">
    <name type="scientific">Vigna unguiculata</name>
    <name type="common">Cowpea</name>
    <dbReference type="NCBI Taxonomy" id="3917"/>
    <lineage>
        <taxon>Eukaryota</taxon>
        <taxon>Viridiplantae</taxon>
        <taxon>Streptophyta</taxon>
        <taxon>Embryophyta</taxon>
        <taxon>Tracheophyta</taxon>
        <taxon>Spermatophyta</taxon>
        <taxon>Magnoliopsida</taxon>
        <taxon>eudicotyledons</taxon>
        <taxon>Gunneridae</taxon>
        <taxon>Pentapetalae</taxon>
        <taxon>rosids</taxon>
        <taxon>fabids</taxon>
        <taxon>Fabales</taxon>
        <taxon>Fabaceae</taxon>
        <taxon>Papilionoideae</taxon>
        <taxon>50 kb inversion clade</taxon>
        <taxon>NPAAA clade</taxon>
        <taxon>indigoferoid/millettioid clade</taxon>
        <taxon>Phaseoleae</taxon>
        <taxon>Vigna</taxon>
    </lineage>
</organism>
<name>A0A4D6MLM1_VIGUN</name>
<proteinExistence type="predicted"/>
<feature type="compositionally biased region" description="Basic and acidic residues" evidence="1">
    <location>
        <begin position="39"/>
        <end position="55"/>
    </location>
</feature>
<protein>
    <submittedName>
        <fullName evidence="2">Uncharacterized protein</fullName>
    </submittedName>
</protein>
<feature type="compositionally biased region" description="Polar residues" evidence="1">
    <location>
        <begin position="23"/>
        <end position="37"/>
    </location>
</feature>
<evidence type="ECO:0000313" key="3">
    <source>
        <dbReference type="Proteomes" id="UP000501690"/>
    </source>
</evidence>
<evidence type="ECO:0000313" key="2">
    <source>
        <dbReference type="EMBL" id="QCE00897.1"/>
    </source>
</evidence>
<sequence>MLQPTKHKPSSELSETTDDENSPVRNFQTPSKISQPPRTADRASAEQLNHREQPRTKHTSTTTRAHQRSRKPRQYMKNDCVYTLLENAAPHPRRRTRSASDKEDEPDLPLQPTLTGDEQPASSTVWWRGRSGERREKGRGAAKKRERQRCDEEEEKKGFAKLSPK</sequence>
<feature type="compositionally biased region" description="Basic and acidic residues" evidence="1">
    <location>
        <begin position="130"/>
        <end position="139"/>
    </location>
</feature>
<dbReference type="EMBL" id="CP039351">
    <property type="protein sequence ID" value="QCE00897.1"/>
    <property type="molecule type" value="Genomic_DNA"/>
</dbReference>
<feature type="region of interest" description="Disordered" evidence="1">
    <location>
        <begin position="1"/>
        <end position="165"/>
    </location>
</feature>
<reference evidence="2 3" key="1">
    <citation type="submission" date="2019-04" db="EMBL/GenBank/DDBJ databases">
        <title>An improved genome assembly and genetic linkage map for asparagus bean, Vigna unguiculata ssp. sesquipedialis.</title>
        <authorList>
            <person name="Xia Q."/>
            <person name="Zhang R."/>
            <person name="Dong Y."/>
        </authorList>
    </citation>
    <scope>NUCLEOTIDE SEQUENCE [LARGE SCALE GENOMIC DNA]</scope>
    <source>
        <tissue evidence="2">Leaf</tissue>
    </source>
</reference>